<sequence length="332" mass="38289">MKKILFLFIILLSIGFGLGWVGRWWYQNEIKEPYRSEEVTLRPFVIEAGEYPEVIAQRLEENEIIRSAASMQIYLKLNAQLAQGIQAGEYEVAPSMSVIELVDLFQTGTQLMRLRFIEGWRVEQYAAYLAERFDENYGSMFYTLAANNEGYLFPDTYIVDKDITPGDLLELLKETMNLHITVERLSKTGWDSNDVDTLLIFASILEREIAHPEDRRIVAGILLKRWENDWAIGADATVQYILGTRRCEVLDAECDWWPKELLYNDLEIDDPYNTRIHVGLPPAPIANPGDDAIDAVLNATPTDYWYYLSDEAGNTYFSQTLDEHNQNIQNHL</sequence>
<dbReference type="GO" id="GO:0005886">
    <property type="term" value="C:plasma membrane"/>
    <property type="evidence" value="ECO:0007669"/>
    <property type="project" value="UniProtKB-UniRule"/>
</dbReference>
<keyword evidence="5 7" id="KW-0456">Lyase</keyword>
<feature type="site" description="Important for catalytic activity" evidence="7">
    <location>
        <position position="208"/>
    </location>
</feature>
<organism evidence="8 9">
    <name type="scientific">candidate division WWE3 bacterium</name>
    <dbReference type="NCBI Taxonomy" id="2053526"/>
    <lineage>
        <taxon>Bacteria</taxon>
        <taxon>Katanobacteria</taxon>
    </lineage>
</organism>
<evidence type="ECO:0000256" key="1">
    <source>
        <dbReference type="ARBA" id="ARBA00022475"/>
    </source>
</evidence>
<evidence type="ECO:0000256" key="4">
    <source>
        <dbReference type="ARBA" id="ARBA00023136"/>
    </source>
</evidence>
<dbReference type="Gene3D" id="3.30.1490.480">
    <property type="entry name" value="Endolytic murein transglycosylase"/>
    <property type="match status" value="1"/>
</dbReference>
<dbReference type="Proteomes" id="UP000701698">
    <property type="component" value="Unassembled WGS sequence"/>
</dbReference>
<evidence type="ECO:0000256" key="2">
    <source>
        <dbReference type="ARBA" id="ARBA00022692"/>
    </source>
</evidence>
<keyword evidence="2 7" id="KW-0812">Transmembrane</keyword>
<accession>A0A955LG83</accession>
<keyword evidence="6 7" id="KW-0961">Cell wall biogenesis/degradation</keyword>
<dbReference type="PANTHER" id="PTHR30518">
    <property type="entry name" value="ENDOLYTIC MUREIN TRANSGLYCOSYLASE"/>
    <property type="match status" value="1"/>
</dbReference>
<name>A0A955LG83_UNCKA</name>
<dbReference type="EC" id="4.2.2.29" evidence="7"/>
<dbReference type="HAMAP" id="MF_02065">
    <property type="entry name" value="MltG"/>
    <property type="match status" value="1"/>
</dbReference>
<protein>
    <recommendedName>
        <fullName evidence="7">Endolytic murein transglycosylase</fullName>
        <ecNumber evidence="7">4.2.2.29</ecNumber>
    </recommendedName>
    <alternativeName>
        <fullName evidence="7">Peptidoglycan lytic transglycosylase</fullName>
    </alternativeName>
    <alternativeName>
        <fullName evidence="7">Peptidoglycan polymerization terminase</fullName>
    </alternativeName>
</protein>
<dbReference type="EMBL" id="JAGQKX010000022">
    <property type="protein sequence ID" value="MCA9390020.1"/>
    <property type="molecule type" value="Genomic_DNA"/>
</dbReference>
<reference evidence="8" key="2">
    <citation type="journal article" date="2021" name="Microbiome">
        <title>Successional dynamics and alternative stable states in a saline activated sludge microbial community over 9 years.</title>
        <authorList>
            <person name="Wang Y."/>
            <person name="Ye J."/>
            <person name="Ju F."/>
            <person name="Liu L."/>
            <person name="Boyd J.A."/>
            <person name="Deng Y."/>
            <person name="Parks D.H."/>
            <person name="Jiang X."/>
            <person name="Yin X."/>
            <person name="Woodcroft B.J."/>
            <person name="Tyson G.W."/>
            <person name="Hugenholtz P."/>
            <person name="Polz M.F."/>
            <person name="Zhang T."/>
        </authorList>
    </citation>
    <scope>NUCLEOTIDE SEQUENCE</scope>
    <source>
        <strain evidence="8">HKST-UBA01</strain>
    </source>
</reference>
<keyword evidence="3 7" id="KW-1133">Transmembrane helix</keyword>
<evidence type="ECO:0000313" key="9">
    <source>
        <dbReference type="Proteomes" id="UP000701698"/>
    </source>
</evidence>
<dbReference type="NCBIfam" id="TIGR00247">
    <property type="entry name" value="endolytic transglycosylase MltG"/>
    <property type="match status" value="1"/>
</dbReference>
<dbReference type="GO" id="GO:0008932">
    <property type="term" value="F:lytic endotransglycosylase activity"/>
    <property type="evidence" value="ECO:0007669"/>
    <property type="project" value="UniProtKB-UniRule"/>
</dbReference>
<comment type="catalytic activity">
    <reaction evidence="7">
        <text>a peptidoglycan chain = a peptidoglycan chain with N-acetyl-1,6-anhydromuramyl-[peptide] at the reducing end + a peptidoglycan chain with N-acetylglucosamine at the non-reducing end.</text>
        <dbReference type="EC" id="4.2.2.29"/>
    </reaction>
</comment>
<reference evidence="8" key="1">
    <citation type="submission" date="2020-04" db="EMBL/GenBank/DDBJ databases">
        <authorList>
            <person name="Zhang T."/>
        </authorList>
    </citation>
    <scope>NUCLEOTIDE SEQUENCE</scope>
    <source>
        <strain evidence="8">HKST-UBA01</strain>
    </source>
</reference>
<evidence type="ECO:0000256" key="7">
    <source>
        <dbReference type="HAMAP-Rule" id="MF_02065"/>
    </source>
</evidence>
<comment type="function">
    <text evidence="7">Functions as a peptidoglycan terminase that cleaves nascent peptidoglycan strands endolytically to terminate their elongation.</text>
</comment>
<evidence type="ECO:0000256" key="5">
    <source>
        <dbReference type="ARBA" id="ARBA00023239"/>
    </source>
</evidence>
<dbReference type="GO" id="GO:0071555">
    <property type="term" value="P:cell wall organization"/>
    <property type="evidence" value="ECO:0007669"/>
    <property type="project" value="UniProtKB-KW"/>
</dbReference>
<comment type="caution">
    <text evidence="8">The sequence shown here is derived from an EMBL/GenBank/DDBJ whole genome shotgun (WGS) entry which is preliminary data.</text>
</comment>
<keyword evidence="4 7" id="KW-0472">Membrane</keyword>
<dbReference type="GO" id="GO:0009252">
    <property type="term" value="P:peptidoglycan biosynthetic process"/>
    <property type="evidence" value="ECO:0007669"/>
    <property type="project" value="UniProtKB-UniRule"/>
</dbReference>
<dbReference type="InterPro" id="IPR003770">
    <property type="entry name" value="MLTG-like"/>
</dbReference>
<gene>
    <name evidence="7 8" type="primary">mltG</name>
    <name evidence="8" type="ORF">KC571_01340</name>
</gene>
<proteinExistence type="inferred from homology"/>
<dbReference type="Pfam" id="PF02618">
    <property type="entry name" value="YceG"/>
    <property type="match status" value="1"/>
</dbReference>
<evidence type="ECO:0000256" key="6">
    <source>
        <dbReference type="ARBA" id="ARBA00023316"/>
    </source>
</evidence>
<comment type="similarity">
    <text evidence="7">Belongs to the transglycosylase MltG family.</text>
</comment>
<keyword evidence="1 7" id="KW-1003">Cell membrane</keyword>
<evidence type="ECO:0000313" key="8">
    <source>
        <dbReference type="EMBL" id="MCA9390020.1"/>
    </source>
</evidence>
<dbReference type="AlphaFoldDB" id="A0A955LG83"/>
<dbReference type="PANTHER" id="PTHR30518:SF2">
    <property type="entry name" value="ENDOLYTIC MUREIN TRANSGLYCOSYLASE"/>
    <property type="match status" value="1"/>
</dbReference>
<evidence type="ECO:0000256" key="3">
    <source>
        <dbReference type="ARBA" id="ARBA00022989"/>
    </source>
</evidence>